<dbReference type="InterPro" id="IPR018244">
    <property type="entry name" value="Allrgn_V5/Tpx1_CS"/>
</dbReference>
<protein>
    <recommendedName>
        <fullName evidence="3">SCP domain-containing protein</fullName>
    </recommendedName>
</protein>
<proteinExistence type="predicted"/>
<feature type="chain" id="PRO_5035329425" description="SCP domain-containing protein" evidence="2">
    <location>
        <begin position="30"/>
        <end position="251"/>
    </location>
</feature>
<evidence type="ECO:0000259" key="3">
    <source>
        <dbReference type="SMART" id="SM00198"/>
    </source>
</evidence>
<gene>
    <name evidence="4" type="ORF">ZIOFF_042272</name>
</gene>
<dbReference type="InterPro" id="IPR001283">
    <property type="entry name" value="CRISP-related"/>
</dbReference>
<dbReference type="SMART" id="SM00198">
    <property type="entry name" value="SCP"/>
    <property type="match status" value="1"/>
</dbReference>
<dbReference type="InterPro" id="IPR014044">
    <property type="entry name" value="CAP_dom"/>
</dbReference>
<keyword evidence="2" id="KW-0732">Signal</keyword>
<dbReference type="PANTHER" id="PTHR10334">
    <property type="entry name" value="CYSTEINE-RICH SECRETORY PROTEIN-RELATED"/>
    <property type="match status" value="1"/>
</dbReference>
<dbReference type="FunFam" id="3.40.33.10:FF:000004">
    <property type="entry name" value="CAP, cysteine-rich secretory protein, antigen 5"/>
    <property type="match status" value="1"/>
</dbReference>
<evidence type="ECO:0000256" key="2">
    <source>
        <dbReference type="SAM" id="SignalP"/>
    </source>
</evidence>
<keyword evidence="5" id="KW-1185">Reference proteome</keyword>
<evidence type="ECO:0000313" key="4">
    <source>
        <dbReference type="EMBL" id="KAG6502380.1"/>
    </source>
</evidence>
<feature type="signal peptide" evidence="2">
    <location>
        <begin position="1"/>
        <end position="29"/>
    </location>
</feature>
<dbReference type="CDD" id="cd05381">
    <property type="entry name" value="CAP_PR-1"/>
    <property type="match status" value="1"/>
</dbReference>
<dbReference type="PROSITE" id="PS01010">
    <property type="entry name" value="CRISP_2"/>
    <property type="match status" value="1"/>
</dbReference>
<accession>A0A8J5G7R4</accession>
<dbReference type="OrthoDB" id="337038at2759"/>
<name>A0A8J5G7R4_ZINOF</name>
<sequence length="251" mass="27055">MAQSPAMFPLPSLFLIHVLLLLLFTLASADAPSPPAADLGNGVSVTSPERNSFCLNLGSLEIGCINQKSSTPSPSLDSPTPPSPPPLFSPPPSDSTTAPPSQPPPPGRRGQDVREYLQAHNQVRVAEGEAPLEWDPEVARYARRWASNRRLDCAMVHSQGPYGENIFWGAVGASWTPDLAVDAWAEEAAYYDRATNTCEEGQMCGHYTQMVWNSTAKVGCALVECFADAGYIVICNYDPPGNYVGESPFDN</sequence>
<dbReference type="Pfam" id="PF00188">
    <property type="entry name" value="CAP"/>
    <property type="match status" value="1"/>
</dbReference>
<feature type="compositionally biased region" description="Low complexity" evidence="1">
    <location>
        <begin position="69"/>
        <end position="78"/>
    </location>
</feature>
<evidence type="ECO:0000313" key="5">
    <source>
        <dbReference type="Proteomes" id="UP000734854"/>
    </source>
</evidence>
<feature type="domain" description="SCP" evidence="3">
    <location>
        <begin position="111"/>
        <end position="245"/>
    </location>
</feature>
<dbReference type="AlphaFoldDB" id="A0A8J5G7R4"/>
<comment type="caution">
    <text evidence="4">The sequence shown here is derived from an EMBL/GenBank/DDBJ whole genome shotgun (WGS) entry which is preliminary data.</text>
</comment>
<dbReference type="GO" id="GO:0005576">
    <property type="term" value="C:extracellular region"/>
    <property type="evidence" value="ECO:0007669"/>
    <property type="project" value="InterPro"/>
</dbReference>
<dbReference type="EMBL" id="JACMSC010000011">
    <property type="protein sequence ID" value="KAG6502380.1"/>
    <property type="molecule type" value="Genomic_DNA"/>
</dbReference>
<evidence type="ECO:0000256" key="1">
    <source>
        <dbReference type="SAM" id="MobiDB-lite"/>
    </source>
</evidence>
<dbReference type="Proteomes" id="UP000734854">
    <property type="component" value="Unassembled WGS sequence"/>
</dbReference>
<dbReference type="PROSITE" id="PS01009">
    <property type="entry name" value="CRISP_1"/>
    <property type="match status" value="1"/>
</dbReference>
<feature type="region of interest" description="Disordered" evidence="1">
    <location>
        <begin position="66"/>
        <end position="111"/>
    </location>
</feature>
<reference evidence="4 5" key="1">
    <citation type="submission" date="2020-08" db="EMBL/GenBank/DDBJ databases">
        <title>Plant Genome Project.</title>
        <authorList>
            <person name="Zhang R.-G."/>
        </authorList>
    </citation>
    <scope>NUCLEOTIDE SEQUENCE [LARGE SCALE GENOMIC DNA]</scope>
    <source>
        <tissue evidence="4">Rhizome</tissue>
    </source>
</reference>
<feature type="compositionally biased region" description="Pro residues" evidence="1">
    <location>
        <begin position="79"/>
        <end position="93"/>
    </location>
</feature>
<organism evidence="4 5">
    <name type="scientific">Zingiber officinale</name>
    <name type="common">Ginger</name>
    <name type="synonym">Amomum zingiber</name>
    <dbReference type="NCBI Taxonomy" id="94328"/>
    <lineage>
        <taxon>Eukaryota</taxon>
        <taxon>Viridiplantae</taxon>
        <taxon>Streptophyta</taxon>
        <taxon>Embryophyta</taxon>
        <taxon>Tracheophyta</taxon>
        <taxon>Spermatophyta</taxon>
        <taxon>Magnoliopsida</taxon>
        <taxon>Liliopsida</taxon>
        <taxon>Zingiberales</taxon>
        <taxon>Zingiberaceae</taxon>
        <taxon>Zingiber</taxon>
    </lineage>
</organism>